<evidence type="ECO:0000313" key="3">
    <source>
        <dbReference type="Proteomes" id="UP000439903"/>
    </source>
</evidence>
<dbReference type="InterPro" id="IPR000719">
    <property type="entry name" value="Prot_kinase_dom"/>
</dbReference>
<dbReference type="InterPro" id="IPR051681">
    <property type="entry name" value="Ser/Thr_Kinases-Pseudokinases"/>
</dbReference>
<dbReference type="Gene3D" id="1.10.510.10">
    <property type="entry name" value="Transferase(Phosphotransferase) domain 1"/>
    <property type="match status" value="2"/>
</dbReference>
<keyword evidence="2" id="KW-0418">Kinase</keyword>
<accession>A0A8H3X8C6</accession>
<name>A0A8H3X8C6_GIGMA</name>
<dbReference type="PANTHER" id="PTHR44329">
    <property type="entry name" value="SERINE/THREONINE-PROTEIN KINASE TNNI3K-RELATED"/>
    <property type="match status" value="1"/>
</dbReference>
<evidence type="ECO:0000259" key="1">
    <source>
        <dbReference type="PROSITE" id="PS50011"/>
    </source>
</evidence>
<proteinExistence type="predicted"/>
<keyword evidence="2" id="KW-0808">Transferase</keyword>
<dbReference type="EMBL" id="WTPW01001636">
    <property type="protein sequence ID" value="KAF0424588.1"/>
    <property type="molecule type" value="Genomic_DNA"/>
</dbReference>
<dbReference type="InterPro" id="IPR001245">
    <property type="entry name" value="Ser-Thr/Tyr_kinase_cat_dom"/>
</dbReference>
<dbReference type="AlphaFoldDB" id="A0A8H3X8C6"/>
<reference evidence="2 3" key="1">
    <citation type="journal article" date="2019" name="Environ. Microbiol.">
        <title>At the nexus of three kingdoms: the genome of the mycorrhizal fungus Gigaspora margarita provides insights into plant, endobacterial and fungal interactions.</title>
        <authorList>
            <person name="Venice F."/>
            <person name="Ghignone S."/>
            <person name="Salvioli di Fossalunga A."/>
            <person name="Amselem J."/>
            <person name="Novero M."/>
            <person name="Xianan X."/>
            <person name="Sedzielewska Toro K."/>
            <person name="Morin E."/>
            <person name="Lipzen A."/>
            <person name="Grigoriev I.V."/>
            <person name="Henrissat B."/>
            <person name="Martin F.M."/>
            <person name="Bonfante P."/>
        </authorList>
    </citation>
    <scope>NUCLEOTIDE SEQUENCE [LARGE SCALE GENOMIC DNA]</scope>
    <source>
        <strain evidence="2 3">BEG34</strain>
    </source>
</reference>
<keyword evidence="3" id="KW-1185">Reference proteome</keyword>
<dbReference type="SUPFAM" id="SSF56112">
    <property type="entry name" value="Protein kinase-like (PK-like)"/>
    <property type="match status" value="1"/>
</dbReference>
<sequence>MGYEKGKIKADYYLKNVIEDNTSKNLKYWLEDAIANDHINYFEFSSFTNNDYIAEGGFGKVYKYLWKNCRLTVALKCLKVKNDFDEKDVKDFVREHSKNILIDQNQPKIADFGLSKQIDRKSITNSDSSINGMMPYIEPKCFSDYDPKYKRNKKSDVYSFGVILWEISSGRPPFQYFTNEMVIVQVFQGKREEPIEGTPSKYVELYKKCWDMEPVNRPETKLIFEFLNQIKPIKYGHTSLSSNRDYIEV</sequence>
<gene>
    <name evidence="2" type="ORF">F8M41_006480</name>
</gene>
<dbReference type="Pfam" id="PF07714">
    <property type="entry name" value="PK_Tyr_Ser-Thr"/>
    <property type="match status" value="1"/>
</dbReference>
<dbReference type="Proteomes" id="UP000439903">
    <property type="component" value="Unassembled WGS sequence"/>
</dbReference>
<dbReference type="GO" id="GO:0005524">
    <property type="term" value="F:ATP binding"/>
    <property type="evidence" value="ECO:0007669"/>
    <property type="project" value="InterPro"/>
</dbReference>
<dbReference type="PROSITE" id="PS50011">
    <property type="entry name" value="PROTEIN_KINASE_DOM"/>
    <property type="match status" value="1"/>
</dbReference>
<evidence type="ECO:0000313" key="2">
    <source>
        <dbReference type="EMBL" id="KAF0424588.1"/>
    </source>
</evidence>
<feature type="domain" description="Protein kinase" evidence="1">
    <location>
        <begin position="1"/>
        <end position="240"/>
    </location>
</feature>
<dbReference type="GO" id="GO:0004674">
    <property type="term" value="F:protein serine/threonine kinase activity"/>
    <property type="evidence" value="ECO:0007669"/>
    <property type="project" value="TreeGrafter"/>
</dbReference>
<organism evidence="2 3">
    <name type="scientific">Gigaspora margarita</name>
    <dbReference type="NCBI Taxonomy" id="4874"/>
    <lineage>
        <taxon>Eukaryota</taxon>
        <taxon>Fungi</taxon>
        <taxon>Fungi incertae sedis</taxon>
        <taxon>Mucoromycota</taxon>
        <taxon>Glomeromycotina</taxon>
        <taxon>Glomeromycetes</taxon>
        <taxon>Diversisporales</taxon>
        <taxon>Gigasporaceae</taxon>
        <taxon>Gigaspora</taxon>
    </lineage>
</organism>
<dbReference type="InterPro" id="IPR011009">
    <property type="entry name" value="Kinase-like_dom_sf"/>
</dbReference>
<protein>
    <submittedName>
        <fullName evidence="2">Kinase-like domain-containing protein</fullName>
    </submittedName>
</protein>
<dbReference type="OrthoDB" id="346907at2759"/>
<comment type="caution">
    <text evidence="2">The sequence shown here is derived from an EMBL/GenBank/DDBJ whole genome shotgun (WGS) entry which is preliminary data.</text>
</comment>